<accession>A0A640KBZ9</accession>
<dbReference type="PANTHER" id="PTHR13137:SF6">
    <property type="entry name" value="SUCCINATE DEHYDROGENASE ASSEMBLY FACTOR 3, MITOCHONDRIAL"/>
    <property type="match status" value="1"/>
</dbReference>
<evidence type="ECO:0000256" key="3">
    <source>
        <dbReference type="ARBA" id="ARBA00022946"/>
    </source>
</evidence>
<dbReference type="GO" id="GO:0006105">
    <property type="term" value="P:succinate metabolic process"/>
    <property type="evidence" value="ECO:0007669"/>
    <property type="project" value="TreeGrafter"/>
</dbReference>
<dbReference type="GO" id="GO:0005759">
    <property type="term" value="C:mitochondrial matrix"/>
    <property type="evidence" value="ECO:0007669"/>
    <property type="project" value="UniProtKB-SubCell"/>
</dbReference>
<comment type="subcellular location">
    <subcellularLocation>
        <location evidence="1 6">Mitochondrion matrix</location>
    </subcellularLocation>
</comment>
<keyword evidence="4 6" id="KW-0496">Mitochondrion</keyword>
<organism evidence="7 8">
    <name type="scientific">Leishmania tarentolae</name>
    <name type="common">Sauroleishmania tarentolae</name>
    <dbReference type="NCBI Taxonomy" id="5689"/>
    <lineage>
        <taxon>Eukaryota</taxon>
        <taxon>Discoba</taxon>
        <taxon>Euglenozoa</taxon>
        <taxon>Kinetoplastea</taxon>
        <taxon>Metakinetoplastina</taxon>
        <taxon>Trypanosomatida</taxon>
        <taxon>Trypanosomatidae</taxon>
        <taxon>Leishmaniinae</taxon>
        <taxon>Leishmania</taxon>
        <taxon>lizard Leishmania</taxon>
    </lineage>
</organism>
<dbReference type="Pfam" id="PF13233">
    <property type="entry name" value="Complex1_LYR_2"/>
    <property type="match status" value="1"/>
</dbReference>
<evidence type="ECO:0000313" key="8">
    <source>
        <dbReference type="Proteomes" id="UP000419144"/>
    </source>
</evidence>
<keyword evidence="3" id="KW-0809">Transit peptide</keyword>
<protein>
    <recommendedName>
        <fullName evidence="6">Succinate dehydrogenase assembly factor 3</fullName>
        <shortName evidence="6">SDH assembly factor 3</shortName>
        <shortName evidence="6">SDHAF3</shortName>
    </recommendedName>
</protein>
<dbReference type="GO" id="GO:0034553">
    <property type="term" value="P:mitochondrial respiratory chain complex II assembly"/>
    <property type="evidence" value="ECO:0007669"/>
    <property type="project" value="UniProtKB-UniRule"/>
</dbReference>
<evidence type="ECO:0000256" key="4">
    <source>
        <dbReference type="ARBA" id="ARBA00023128"/>
    </source>
</evidence>
<evidence type="ECO:0000256" key="5">
    <source>
        <dbReference type="ARBA" id="ARBA00023186"/>
    </source>
</evidence>
<gene>
    <name evidence="7" type="ORF">LtaPh_1307200</name>
</gene>
<comment type="caution">
    <text evidence="7">The sequence shown here is derived from an EMBL/GenBank/DDBJ whole genome shotgun (WGS) entry which is preliminary data.</text>
</comment>
<dbReference type="InterPro" id="IPR008381">
    <property type="entry name" value="SDHAF3/Sdh7"/>
</dbReference>
<evidence type="ECO:0000313" key="7">
    <source>
        <dbReference type="EMBL" id="GET86932.1"/>
    </source>
</evidence>
<sequence length="340" mass="36830">MINRLLLYFFSTPRDVTAAFFSVLSKSAPLSTSLLSTIAASLPLISRMWRVQPSSVVPMGPSKLIRHHCGALLGRAPGQASRAVSSSGMGVGADENTSSVDAVARPMGYGPFSAAAKARLARERAHKAVETSDRASVAASATVMSNVSLSTNLHLRLSLAGLPHPSQLQDWAYMSPEWRLAFVRLYRTILRLHNKAVAVSLRTSRGQGSEAAVSAATGVQATSPTSAAGAVVASTEPHHNVAEDPDDYFFRYLLTPDQQEFGNRFVQGEFARHMDADAVAATVFYGSWYEYVLQLASGVTAREMTEKEKRLLSDEQKATLNSLHSAFVNLRVSQQPQYMP</sequence>
<dbReference type="VEuPathDB" id="TriTrypDB:LtaPh_1307200"/>
<proteinExistence type="inferred from homology"/>
<reference evidence="7" key="1">
    <citation type="submission" date="2019-11" db="EMBL/GenBank/DDBJ databases">
        <title>Leishmania tarentolae CDS.</title>
        <authorList>
            <person name="Goto Y."/>
            <person name="Yamagishi J."/>
        </authorList>
    </citation>
    <scope>NUCLEOTIDE SEQUENCE [LARGE SCALE GENOMIC DNA]</scope>
    <source>
        <strain evidence="7">Parrot Tar II</strain>
    </source>
</reference>
<dbReference type="PANTHER" id="PTHR13137">
    <property type="entry name" value="DC11 ACN9 HOMOLOG"/>
    <property type="match status" value="1"/>
</dbReference>
<dbReference type="OrthoDB" id="278329at2759"/>
<evidence type="ECO:0000256" key="2">
    <source>
        <dbReference type="ARBA" id="ARBA00006020"/>
    </source>
</evidence>
<dbReference type="GO" id="GO:0005758">
    <property type="term" value="C:mitochondrial intermembrane space"/>
    <property type="evidence" value="ECO:0007669"/>
    <property type="project" value="TreeGrafter"/>
</dbReference>
<keyword evidence="8" id="KW-1185">Reference proteome</keyword>
<comment type="subunit">
    <text evidence="6">Interacts with the iron-sulfur protein subunit within the SDH catalytic dimer.</text>
</comment>
<comment type="similarity">
    <text evidence="2 6">Belongs to the complex I LYR family. SDHAF3 subfamily.</text>
</comment>
<evidence type="ECO:0000256" key="1">
    <source>
        <dbReference type="ARBA" id="ARBA00004305"/>
    </source>
</evidence>
<name>A0A640KBZ9_LEITA</name>
<keyword evidence="5 6" id="KW-0143">Chaperone</keyword>
<dbReference type="Proteomes" id="UP000419144">
    <property type="component" value="Unassembled WGS sequence"/>
</dbReference>
<dbReference type="AlphaFoldDB" id="A0A640KBZ9"/>
<evidence type="ECO:0000256" key="6">
    <source>
        <dbReference type="RuleBase" id="RU368039"/>
    </source>
</evidence>
<dbReference type="EMBL" id="BLBS01000017">
    <property type="protein sequence ID" value="GET86932.1"/>
    <property type="molecule type" value="Genomic_DNA"/>
</dbReference>
<comment type="function">
    <text evidence="6">Plays an essential role in the assembly of succinate dehydrogenase (SDH), an enzyme complex (also referred to as respiratory complex II) that is a component of both the tricarboxylic acid (TCA) cycle and the mitochondrial electron transport chain, and which couples the oxidation of succinate to fumarate with the reduction of ubiquinone (coenzyme Q) to ubiquinol. Promotes maturation of the iron-sulfur protein subunit of the SDH catalytic dimer, protecting it from the deleterious effects of oxidants. May act together with SDHAF1.</text>
</comment>